<dbReference type="EMBL" id="LT629711">
    <property type="protein sequence ID" value="SDP62360.1"/>
    <property type="molecule type" value="Genomic_DNA"/>
</dbReference>
<proteinExistence type="predicted"/>
<feature type="domain" description="DUF305" evidence="2">
    <location>
        <begin position="27"/>
        <end position="201"/>
    </location>
</feature>
<organism evidence="3 4">
    <name type="scientific">Pedococcus dokdonensis</name>
    <dbReference type="NCBI Taxonomy" id="443156"/>
    <lineage>
        <taxon>Bacteria</taxon>
        <taxon>Bacillati</taxon>
        <taxon>Actinomycetota</taxon>
        <taxon>Actinomycetes</taxon>
        <taxon>Micrococcales</taxon>
        <taxon>Intrasporangiaceae</taxon>
        <taxon>Pedococcus</taxon>
    </lineage>
</organism>
<dbReference type="RefSeq" id="WP_091787628.1">
    <property type="nucleotide sequence ID" value="NZ_LT629711.1"/>
</dbReference>
<dbReference type="InterPro" id="IPR005183">
    <property type="entry name" value="DUF305_CopM-like"/>
</dbReference>
<feature type="region of interest" description="Disordered" evidence="1">
    <location>
        <begin position="107"/>
        <end position="132"/>
    </location>
</feature>
<dbReference type="InterPro" id="IPR012347">
    <property type="entry name" value="Ferritin-like"/>
</dbReference>
<dbReference type="Gene3D" id="1.20.1260.10">
    <property type="match status" value="1"/>
</dbReference>
<name>A0A1H0U8H8_9MICO</name>
<dbReference type="Pfam" id="PF03713">
    <property type="entry name" value="DUF305"/>
    <property type="match status" value="1"/>
</dbReference>
<sequence length="207" mass="21809">MAALFTAGLLGYGLAGRNTHPGDNSPEAGFARDMQTHHGQAVQMALTIRDKTTDPTLRTVAYDIITSQQQQSGQMFGWLTLWDLPQTGSEPAMAWMSSAGHEMNGMGPTGTSATSGTNSASPIGSASMPGMASPADLKRLDAASGVAAERLFLQLMIAHHRGGVQMAQAVLERTNRPEVVALAQAIKSAQAAEIEQMETLLQSRAST</sequence>
<keyword evidence="4" id="KW-1185">Reference proteome</keyword>
<accession>A0A1H0U8H8</accession>
<dbReference type="PANTHER" id="PTHR36933">
    <property type="entry name" value="SLL0788 PROTEIN"/>
    <property type="match status" value="1"/>
</dbReference>
<dbReference type="AlphaFoldDB" id="A0A1H0U8H8"/>
<reference evidence="4" key="1">
    <citation type="submission" date="2016-10" db="EMBL/GenBank/DDBJ databases">
        <authorList>
            <person name="Varghese N."/>
            <person name="Submissions S."/>
        </authorList>
    </citation>
    <scope>NUCLEOTIDE SEQUENCE [LARGE SCALE GENOMIC DNA]</scope>
    <source>
        <strain evidence="4">DSM 22329</strain>
    </source>
</reference>
<protein>
    <submittedName>
        <fullName evidence="3">Uncharacterized conserved protein, DUF305 family</fullName>
    </submittedName>
</protein>
<dbReference type="STRING" id="443156.SAMN04489867_3184"/>
<gene>
    <name evidence="3" type="ORF">SAMN04489867_3184</name>
</gene>
<evidence type="ECO:0000313" key="4">
    <source>
        <dbReference type="Proteomes" id="UP000199077"/>
    </source>
</evidence>
<dbReference type="Proteomes" id="UP000199077">
    <property type="component" value="Chromosome I"/>
</dbReference>
<evidence type="ECO:0000256" key="1">
    <source>
        <dbReference type="SAM" id="MobiDB-lite"/>
    </source>
</evidence>
<evidence type="ECO:0000313" key="3">
    <source>
        <dbReference type="EMBL" id="SDP62360.1"/>
    </source>
</evidence>
<feature type="compositionally biased region" description="Low complexity" evidence="1">
    <location>
        <begin position="107"/>
        <end position="122"/>
    </location>
</feature>
<dbReference type="PANTHER" id="PTHR36933:SF1">
    <property type="entry name" value="SLL0788 PROTEIN"/>
    <property type="match status" value="1"/>
</dbReference>
<dbReference type="OrthoDB" id="26872at2"/>
<evidence type="ECO:0000259" key="2">
    <source>
        <dbReference type="Pfam" id="PF03713"/>
    </source>
</evidence>